<evidence type="ECO:0000256" key="3">
    <source>
        <dbReference type="ARBA" id="ARBA00022692"/>
    </source>
</evidence>
<feature type="transmembrane region" description="Helical" evidence="6">
    <location>
        <begin position="142"/>
        <end position="165"/>
    </location>
</feature>
<comment type="subcellular location">
    <subcellularLocation>
        <location evidence="1">Membrane</location>
        <topology evidence="1">Multi-pass membrane protein</topology>
    </subcellularLocation>
</comment>
<comment type="similarity">
    <text evidence="2">Belongs to the GtrA family.</text>
</comment>
<dbReference type="Proteomes" id="UP000176547">
    <property type="component" value="Unassembled WGS sequence"/>
</dbReference>
<sequence length="205" mass="22451">MNIAGLIPQFIRFAGIGFLNTAVDYAVFNIIASYLNVYRGQGVGYITAVSFTVAVLHSYFWNKHWAFGQENSGGVWKSAGQFVAAAVLGAGIVALILFGSGQKYAPLYYFFMLALLIVGEILLWKFFHLMSNPLGGKSGSEMALFIFVSFIGIGINFAIVSAGTAKIDPLFGLNQELWTNLIKVGATCIALIWNFIGYKVFVFKR</sequence>
<evidence type="ECO:0000259" key="7">
    <source>
        <dbReference type="Pfam" id="PF04138"/>
    </source>
</evidence>
<feature type="transmembrane region" description="Helical" evidence="6">
    <location>
        <begin position="107"/>
        <end position="130"/>
    </location>
</feature>
<evidence type="ECO:0000313" key="8">
    <source>
        <dbReference type="EMBL" id="OGE75825.1"/>
    </source>
</evidence>
<comment type="caution">
    <text evidence="8">The sequence shown here is derived from an EMBL/GenBank/DDBJ whole genome shotgun (WGS) entry which is preliminary data.</text>
</comment>
<gene>
    <name evidence="8" type="ORF">A3K06_03455</name>
</gene>
<feature type="domain" description="GtrA/DPMS transmembrane" evidence="7">
    <location>
        <begin position="12"/>
        <end position="114"/>
    </location>
</feature>
<evidence type="ECO:0000313" key="9">
    <source>
        <dbReference type="Proteomes" id="UP000176547"/>
    </source>
</evidence>
<dbReference type="InterPro" id="IPR051401">
    <property type="entry name" value="GtrA_CellWall_Glycosyl"/>
</dbReference>
<feature type="transmembrane region" description="Helical" evidence="6">
    <location>
        <begin position="82"/>
        <end position="101"/>
    </location>
</feature>
<proteinExistence type="inferred from homology"/>
<protein>
    <recommendedName>
        <fullName evidence="7">GtrA/DPMS transmembrane domain-containing protein</fullName>
    </recommendedName>
</protein>
<evidence type="ECO:0000256" key="4">
    <source>
        <dbReference type="ARBA" id="ARBA00022989"/>
    </source>
</evidence>
<feature type="transmembrane region" description="Helical" evidence="6">
    <location>
        <begin position="177"/>
        <end position="196"/>
    </location>
</feature>
<evidence type="ECO:0000256" key="5">
    <source>
        <dbReference type="ARBA" id="ARBA00023136"/>
    </source>
</evidence>
<keyword evidence="3 6" id="KW-0812">Transmembrane</keyword>
<dbReference type="PANTHER" id="PTHR38459:SF1">
    <property type="entry name" value="PROPHAGE BACTOPRENOL-LINKED GLUCOSE TRANSLOCASE HOMOLOG"/>
    <property type="match status" value="1"/>
</dbReference>
<reference evidence="8 9" key="1">
    <citation type="journal article" date="2016" name="Nat. Commun.">
        <title>Thousands of microbial genomes shed light on interconnected biogeochemical processes in an aquifer system.</title>
        <authorList>
            <person name="Anantharaman K."/>
            <person name="Brown C.T."/>
            <person name="Hug L.A."/>
            <person name="Sharon I."/>
            <person name="Castelle C.J."/>
            <person name="Probst A.J."/>
            <person name="Thomas B.C."/>
            <person name="Singh A."/>
            <person name="Wilkins M.J."/>
            <person name="Karaoz U."/>
            <person name="Brodie E.L."/>
            <person name="Williams K.H."/>
            <person name="Hubbard S.S."/>
            <person name="Banfield J.F."/>
        </authorList>
    </citation>
    <scope>NUCLEOTIDE SEQUENCE [LARGE SCALE GENOMIC DNA]</scope>
</reference>
<dbReference type="InterPro" id="IPR007267">
    <property type="entry name" value="GtrA_DPMS_TM"/>
</dbReference>
<feature type="transmembrane region" description="Helical" evidence="6">
    <location>
        <begin position="12"/>
        <end position="37"/>
    </location>
</feature>
<dbReference type="PANTHER" id="PTHR38459">
    <property type="entry name" value="PROPHAGE BACTOPRENOL-LINKED GLUCOSE TRANSLOCASE HOMOLOG"/>
    <property type="match status" value="1"/>
</dbReference>
<keyword evidence="4 6" id="KW-1133">Transmembrane helix</keyword>
<feature type="transmembrane region" description="Helical" evidence="6">
    <location>
        <begin position="43"/>
        <end position="61"/>
    </location>
</feature>
<dbReference type="AlphaFoldDB" id="A0A1F5NDZ0"/>
<dbReference type="EMBL" id="MFEG01000024">
    <property type="protein sequence ID" value="OGE75825.1"/>
    <property type="molecule type" value="Genomic_DNA"/>
</dbReference>
<accession>A0A1F5NDZ0</accession>
<organism evidence="8 9">
    <name type="scientific">Candidatus Doudnabacteria bacterium RIFCSPHIGHO2_01_52_17</name>
    <dbReference type="NCBI Taxonomy" id="1817820"/>
    <lineage>
        <taxon>Bacteria</taxon>
        <taxon>Candidatus Doudnaibacteriota</taxon>
    </lineage>
</organism>
<evidence type="ECO:0000256" key="2">
    <source>
        <dbReference type="ARBA" id="ARBA00009399"/>
    </source>
</evidence>
<dbReference type="GO" id="GO:0000271">
    <property type="term" value="P:polysaccharide biosynthetic process"/>
    <property type="evidence" value="ECO:0007669"/>
    <property type="project" value="InterPro"/>
</dbReference>
<dbReference type="Pfam" id="PF04138">
    <property type="entry name" value="GtrA_DPMS_TM"/>
    <property type="match status" value="1"/>
</dbReference>
<evidence type="ECO:0000256" key="1">
    <source>
        <dbReference type="ARBA" id="ARBA00004141"/>
    </source>
</evidence>
<evidence type="ECO:0000256" key="6">
    <source>
        <dbReference type="SAM" id="Phobius"/>
    </source>
</evidence>
<keyword evidence="5 6" id="KW-0472">Membrane</keyword>
<name>A0A1F5NDZ0_9BACT</name>
<dbReference type="GO" id="GO:0005886">
    <property type="term" value="C:plasma membrane"/>
    <property type="evidence" value="ECO:0007669"/>
    <property type="project" value="TreeGrafter"/>
</dbReference>